<dbReference type="EMBL" id="CAJNOQ010005896">
    <property type="protein sequence ID" value="CAF1115574.1"/>
    <property type="molecule type" value="Genomic_DNA"/>
</dbReference>
<sequence length="377" mass="42658">MSILRDSAVLMVAMASSIEMAYKKNSDFFLTLILHSDGVPLYKSKICSAWPILGAVVDLPPYARTKADNILLLGLWISRKKPNFHVILEKLSKILLKLKNVGLQMPKSNNIKIFFPLLVGDMPALSDMVEFVDHTAYYACMFCDTKGVYCHNGHCAIYPNDSQSELRTEKSFDRCALLAASNSRKRDETAGVKGFSAFRHILDVPLPHSLCIDGMHTVFLCHGRKLLVLYQAILSKVNVQYITEKLRSLRYILDIQGRPRGFSSVHKWKASEVRVFILFIGLPVLCHALPEDLFGDFAMYVVIQRLLHDQWRNSPPDSPRSLGHFVIDDTNSPPDSPRSLGHFVIDDTKQLYDMNILTDSVLCTQLRTVLLDKRQSC</sequence>
<keyword evidence="3" id="KW-1185">Reference proteome</keyword>
<reference evidence="1" key="1">
    <citation type="submission" date="2021-02" db="EMBL/GenBank/DDBJ databases">
        <authorList>
            <person name="Nowell W R."/>
        </authorList>
    </citation>
    <scope>NUCLEOTIDE SEQUENCE</scope>
</reference>
<dbReference type="Proteomes" id="UP000663829">
    <property type="component" value="Unassembled WGS sequence"/>
</dbReference>
<organism evidence="1 3">
    <name type="scientific">Didymodactylos carnosus</name>
    <dbReference type="NCBI Taxonomy" id="1234261"/>
    <lineage>
        <taxon>Eukaryota</taxon>
        <taxon>Metazoa</taxon>
        <taxon>Spiralia</taxon>
        <taxon>Gnathifera</taxon>
        <taxon>Rotifera</taxon>
        <taxon>Eurotatoria</taxon>
        <taxon>Bdelloidea</taxon>
        <taxon>Philodinida</taxon>
        <taxon>Philodinidae</taxon>
        <taxon>Didymodactylos</taxon>
    </lineage>
</organism>
<dbReference type="PANTHER" id="PTHR46579">
    <property type="entry name" value="F5/8 TYPE C DOMAIN-CONTAINING PROTEIN-RELATED"/>
    <property type="match status" value="1"/>
</dbReference>
<accession>A0A814Q5V5</accession>
<evidence type="ECO:0000313" key="3">
    <source>
        <dbReference type="Proteomes" id="UP000663829"/>
    </source>
</evidence>
<proteinExistence type="predicted"/>
<dbReference type="Proteomes" id="UP000681722">
    <property type="component" value="Unassembled WGS sequence"/>
</dbReference>
<dbReference type="PANTHER" id="PTHR46579:SF1">
    <property type="entry name" value="F5_8 TYPE C DOMAIN-CONTAINING PROTEIN"/>
    <property type="match status" value="1"/>
</dbReference>
<dbReference type="EMBL" id="CAJOBC010005896">
    <property type="protein sequence ID" value="CAF3879495.1"/>
    <property type="molecule type" value="Genomic_DNA"/>
</dbReference>
<name>A0A814Q5V5_9BILA</name>
<protein>
    <submittedName>
        <fullName evidence="1">Uncharacterized protein</fullName>
    </submittedName>
</protein>
<evidence type="ECO:0000313" key="1">
    <source>
        <dbReference type="EMBL" id="CAF1115574.1"/>
    </source>
</evidence>
<dbReference type="AlphaFoldDB" id="A0A814Q5V5"/>
<gene>
    <name evidence="1" type="ORF">GPM918_LOCUS19439</name>
    <name evidence="2" type="ORF">SRO942_LOCUS19436</name>
</gene>
<dbReference type="OrthoDB" id="10062362at2759"/>
<comment type="caution">
    <text evidence="1">The sequence shown here is derived from an EMBL/GenBank/DDBJ whole genome shotgun (WGS) entry which is preliminary data.</text>
</comment>
<evidence type="ECO:0000313" key="2">
    <source>
        <dbReference type="EMBL" id="CAF3879495.1"/>
    </source>
</evidence>